<dbReference type="InterPro" id="IPR006155">
    <property type="entry name" value="Josephin"/>
</dbReference>
<organism evidence="16 18">
    <name type="scientific">Adineta ricciae</name>
    <name type="common">Rotifer</name>
    <dbReference type="NCBI Taxonomy" id="249248"/>
    <lineage>
        <taxon>Eukaryota</taxon>
        <taxon>Metazoa</taxon>
        <taxon>Spiralia</taxon>
        <taxon>Gnathifera</taxon>
        <taxon>Rotifera</taxon>
        <taxon>Eurotatoria</taxon>
        <taxon>Bdelloidea</taxon>
        <taxon>Adinetida</taxon>
        <taxon>Adinetidae</taxon>
        <taxon>Adineta</taxon>
    </lineage>
</organism>
<dbReference type="Gene3D" id="1.10.287.10">
    <property type="entry name" value="S15/NS1, RNA-binding"/>
    <property type="match status" value="1"/>
</dbReference>
<dbReference type="PANTHER" id="PTHR14159">
    <property type="entry name" value="ATAXIN-3-RELATED"/>
    <property type="match status" value="1"/>
</dbReference>
<feature type="compositionally biased region" description="Low complexity" evidence="13">
    <location>
        <begin position="477"/>
        <end position="489"/>
    </location>
</feature>
<sequence>MEKVKARTGIYHEHQDGFLCGQHALNNLLQSSFFTADALADIARELDVDEKRVLYHKPCESENVDDTGFYNIQVLQVALKMFDIELVSFASQDEIAKRARQNPTCVQAFICNLGSHWFSIRRFGSHYFDLNSIYYVPRIFPRQTLPKYLNIIQDNGYSVFIVAGTLPMCLADKQLEENPINAQQYELLTQDLPTLVMDKNLKYTDGFIDDRPIPVPSALLDEYRRNPNDPEVKRKFNQYLPSGLTIEDVVVPQGMPKSMLVERFMTGPCNCLRCRSKANGSSASSTTKKSDDFEKSVPKTAMIAQQVINYNYDELDPNDEDKSLQRQYVTTSILLINASSMRNNLMEDDFYDEEKLQNVDDRLKVRAELLRRTILLEQEIEDIKDIAAAADKMDSLYKARAEYYNETLLATGIAASLADANSNKNKSEKKAEPIPLPAPADTEVMSEENSPVPPLIDDTPPLPSNDIQSAQPSDMNPPESTTSSPSSSTIVDAENSIELNGAPVEKPSIPNFLPLINTDSQPSGNAELQSSIVSEDNVSEPDTSQLLSPIVDPDVMQALTIEEIRQRRLRLYGNRNRSIISPVPNVTD</sequence>
<feature type="region of interest" description="Disordered" evidence="13">
    <location>
        <begin position="520"/>
        <end position="545"/>
    </location>
</feature>
<feature type="active site" evidence="12">
    <location>
        <position position="20"/>
    </location>
</feature>
<evidence type="ECO:0000256" key="10">
    <source>
        <dbReference type="ARBA" id="ARBA00023242"/>
    </source>
</evidence>
<dbReference type="Proteomes" id="UP000663852">
    <property type="component" value="Unassembled WGS sequence"/>
</dbReference>
<keyword evidence="5" id="KW-0833">Ubl conjugation pathway</keyword>
<evidence type="ECO:0000256" key="9">
    <source>
        <dbReference type="ARBA" id="ARBA00023163"/>
    </source>
</evidence>
<dbReference type="EMBL" id="CAJNOR010000017">
    <property type="protein sequence ID" value="CAF0754554.1"/>
    <property type="molecule type" value="Genomic_DNA"/>
</dbReference>
<keyword evidence="9" id="KW-0804">Transcription</keyword>
<keyword evidence="4" id="KW-0645">Protease</keyword>
<feature type="domain" description="Josephin" evidence="14">
    <location>
        <begin position="7"/>
        <end position="177"/>
    </location>
</feature>
<evidence type="ECO:0000256" key="3">
    <source>
        <dbReference type="ARBA" id="ARBA00012759"/>
    </source>
</evidence>
<evidence type="ECO:0000313" key="15">
    <source>
        <dbReference type="EMBL" id="CAF0754554.1"/>
    </source>
</evidence>
<evidence type="ECO:0000256" key="11">
    <source>
        <dbReference type="PIRSR" id="PIRSR633865-1"/>
    </source>
</evidence>
<dbReference type="PANTHER" id="PTHR14159:SF0">
    <property type="entry name" value="ATAXIN-3-RELATED"/>
    <property type="match status" value="1"/>
</dbReference>
<accession>A0A814WCK6</accession>
<dbReference type="InterPro" id="IPR033865">
    <property type="entry name" value="Ataxin-3"/>
</dbReference>
<evidence type="ECO:0000256" key="2">
    <source>
        <dbReference type="ARBA" id="ARBA00004123"/>
    </source>
</evidence>
<dbReference type="GO" id="GO:0016579">
    <property type="term" value="P:protein deubiquitination"/>
    <property type="evidence" value="ECO:0007669"/>
    <property type="project" value="InterPro"/>
</dbReference>
<name>A0A814WCK6_ADIRI</name>
<evidence type="ECO:0000256" key="4">
    <source>
        <dbReference type="ARBA" id="ARBA00022670"/>
    </source>
</evidence>
<evidence type="ECO:0000256" key="1">
    <source>
        <dbReference type="ARBA" id="ARBA00000707"/>
    </source>
</evidence>
<feature type="active site" evidence="11 12">
    <location>
        <position position="131"/>
    </location>
</feature>
<dbReference type="Pfam" id="PF02099">
    <property type="entry name" value="Josephin"/>
    <property type="match status" value="1"/>
</dbReference>
<evidence type="ECO:0000313" key="16">
    <source>
        <dbReference type="EMBL" id="CAF1203411.1"/>
    </source>
</evidence>
<dbReference type="PROSITE" id="PS50957">
    <property type="entry name" value="JOSEPHIN"/>
    <property type="match status" value="1"/>
</dbReference>
<evidence type="ECO:0000256" key="6">
    <source>
        <dbReference type="ARBA" id="ARBA00022801"/>
    </source>
</evidence>
<dbReference type="SMART" id="SM01246">
    <property type="entry name" value="Josephin"/>
    <property type="match status" value="1"/>
</dbReference>
<proteinExistence type="predicted"/>
<dbReference type="AlphaFoldDB" id="A0A814WCK6"/>
<evidence type="ECO:0000256" key="5">
    <source>
        <dbReference type="ARBA" id="ARBA00022786"/>
    </source>
</evidence>
<evidence type="ECO:0000256" key="7">
    <source>
        <dbReference type="ARBA" id="ARBA00022807"/>
    </source>
</evidence>
<keyword evidence="17" id="KW-1185">Reference proteome</keyword>
<dbReference type="EMBL" id="CAJNOJ010000150">
    <property type="protein sequence ID" value="CAF1203411.1"/>
    <property type="molecule type" value="Genomic_DNA"/>
</dbReference>
<evidence type="ECO:0000313" key="18">
    <source>
        <dbReference type="Proteomes" id="UP000663852"/>
    </source>
</evidence>
<feature type="region of interest" description="Disordered" evidence="13">
    <location>
        <begin position="423"/>
        <end position="490"/>
    </location>
</feature>
<dbReference type="PRINTS" id="PR01233">
    <property type="entry name" value="JOSEPHIN"/>
</dbReference>
<dbReference type="OrthoDB" id="10063692at2759"/>
<feature type="active site" description="Nucleophile" evidence="11">
    <location>
        <position position="20"/>
    </location>
</feature>
<feature type="active site" evidence="12">
    <location>
        <position position="116"/>
    </location>
</feature>
<feature type="compositionally biased region" description="Polar residues" evidence="13">
    <location>
        <begin position="465"/>
        <end position="474"/>
    </location>
</feature>
<protein>
    <recommendedName>
        <fullName evidence="3">ubiquitinyl hydrolase 1</fullName>
        <ecNumber evidence="3">3.4.19.12</ecNumber>
    </recommendedName>
</protein>
<comment type="caution">
    <text evidence="16">The sequence shown here is derived from an EMBL/GenBank/DDBJ whole genome shotgun (WGS) entry which is preliminary data.</text>
</comment>
<keyword evidence="7" id="KW-0788">Thiol protease</keyword>
<dbReference type="GO" id="GO:0006508">
    <property type="term" value="P:proteolysis"/>
    <property type="evidence" value="ECO:0007669"/>
    <property type="project" value="UniProtKB-KW"/>
</dbReference>
<comment type="subcellular location">
    <subcellularLocation>
        <location evidence="2">Nucleus</location>
    </subcellularLocation>
</comment>
<keyword evidence="6 12" id="KW-0378">Hydrolase</keyword>
<gene>
    <name evidence="16" type="ORF">EDS130_LOCUS25497</name>
    <name evidence="15" type="ORF">XAT740_LOCUS608</name>
</gene>
<evidence type="ECO:0000256" key="12">
    <source>
        <dbReference type="PROSITE-ProRule" id="PRU00331"/>
    </source>
</evidence>
<evidence type="ECO:0000256" key="13">
    <source>
        <dbReference type="SAM" id="MobiDB-lite"/>
    </source>
</evidence>
<dbReference type="GO" id="GO:0004843">
    <property type="term" value="F:cysteine-type deubiquitinase activity"/>
    <property type="evidence" value="ECO:0007669"/>
    <property type="project" value="UniProtKB-EC"/>
</dbReference>
<evidence type="ECO:0000256" key="8">
    <source>
        <dbReference type="ARBA" id="ARBA00023015"/>
    </source>
</evidence>
<reference evidence="16" key="1">
    <citation type="submission" date="2021-02" db="EMBL/GenBank/DDBJ databases">
        <authorList>
            <person name="Nowell W R."/>
        </authorList>
    </citation>
    <scope>NUCLEOTIDE SEQUENCE</scope>
</reference>
<dbReference type="Gene3D" id="3.90.70.40">
    <property type="match status" value="1"/>
</dbReference>
<dbReference type="GO" id="GO:0005634">
    <property type="term" value="C:nucleus"/>
    <property type="evidence" value="ECO:0007669"/>
    <property type="project" value="UniProtKB-SubCell"/>
</dbReference>
<comment type="catalytic activity">
    <reaction evidence="1">
        <text>Thiol-dependent hydrolysis of ester, thioester, amide, peptide and isopeptide bonds formed by the C-terminal Gly of ubiquitin (a 76-residue protein attached to proteins as an intracellular targeting signal).</text>
        <dbReference type="EC" id="3.4.19.12"/>
    </reaction>
</comment>
<dbReference type="Proteomes" id="UP000663828">
    <property type="component" value="Unassembled WGS sequence"/>
</dbReference>
<evidence type="ECO:0000259" key="14">
    <source>
        <dbReference type="PROSITE" id="PS50957"/>
    </source>
</evidence>
<evidence type="ECO:0000313" key="17">
    <source>
        <dbReference type="Proteomes" id="UP000663828"/>
    </source>
</evidence>
<keyword evidence="8" id="KW-0805">Transcription regulation</keyword>
<keyword evidence="10" id="KW-0539">Nucleus</keyword>
<dbReference type="EC" id="3.4.19.12" evidence="3"/>
<feature type="active site" description="Proton acceptor" evidence="11">
    <location>
        <position position="116"/>
    </location>
</feature>